<gene>
    <name evidence="7" type="primary">gb02286</name>
    <name evidence="7" type="ORF">PR202_gb02286</name>
</gene>
<reference evidence="7" key="2">
    <citation type="submission" date="2021-12" db="EMBL/GenBank/DDBJ databases">
        <title>Resequencing data analysis of finger millet.</title>
        <authorList>
            <person name="Hatakeyama M."/>
            <person name="Aluri S."/>
            <person name="Balachadran M.T."/>
            <person name="Sivarajan S.R."/>
            <person name="Poveda L."/>
            <person name="Shimizu-Inatsugi R."/>
            <person name="Schlapbach R."/>
            <person name="Sreeman S.M."/>
            <person name="Shimizu K.K."/>
        </authorList>
    </citation>
    <scope>NUCLEOTIDE SEQUENCE</scope>
</reference>
<comment type="caution">
    <text evidence="7">The sequence shown here is derived from an EMBL/GenBank/DDBJ whole genome shotgun (WGS) entry which is preliminary data.</text>
</comment>
<proteinExistence type="inferred from homology"/>
<dbReference type="Proteomes" id="UP001054889">
    <property type="component" value="Unassembled WGS sequence"/>
</dbReference>
<evidence type="ECO:0000256" key="5">
    <source>
        <dbReference type="ARBA" id="ARBA00023136"/>
    </source>
</evidence>
<evidence type="ECO:0000256" key="4">
    <source>
        <dbReference type="ARBA" id="ARBA00022989"/>
    </source>
</evidence>
<dbReference type="AlphaFoldDB" id="A0AAV5DXW0"/>
<dbReference type="EMBL" id="BQKI01000071">
    <property type="protein sequence ID" value="GJN15378.1"/>
    <property type="molecule type" value="Genomic_DNA"/>
</dbReference>
<organism evidence="7 8">
    <name type="scientific">Eleusine coracana subsp. coracana</name>
    <dbReference type="NCBI Taxonomy" id="191504"/>
    <lineage>
        <taxon>Eukaryota</taxon>
        <taxon>Viridiplantae</taxon>
        <taxon>Streptophyta</taxon>
        <taxon>Embryophyta</taxon>
        <taxon>Tracheophyta</taxon>
        <taxon>Spermatophyta</taxon>
        <taxon>Magnoliopsida</taxon>
        <taxon>Liliopsida</taxon>
        <taxon>Poales</taxon>
        <taxon>Poaceae</taxon>
        <taxon>PACMAD clade</taxon>
        <taxon>Chloridoideae</taxon>
        <taxon>Cynodonteae</taxon>
        <taxon>Eleusininae</taxon>
        <taxon>Eleusine</taxon>
    </lineage>
</organism>
<evidence type="ECO:0000256" key="1">
    <source>
        <dbReference type="ARBA" id="ARBA00004370"/>
    </source>
</evidence>
<feature type="transmembrane region" description="Helical" evidence="6">
    <location>
        <begin position="38"/>
        <end position="61"/>
    </location>
</feature>
<evidence type="ECO:0000313" key="7">
    <source>
        <dbReference type="EMBL" id="GJN15378.1"/>
    </source>
</evidence>
<evidence type="ECO:0000256" key="2">
    <source>
        <dbReference type="ARBA" id="ARBA00006840"/>
    </source>
</evidence>
<evidence type="ECO:0000313" key="8">
    <source>
        <dbReference type="Proteomes" id="UP001054889"/>
    </source>
</evidence>
<accession>A0AAV5DXW0</accession>
<dbReference type="PANTHER" id="PTHR32191">
    <property type="entry name" value="TETRASPANIN-8-RELATED"/>
    <property type="match status" value="1"/>
</dbReference>
<evidence type="ECO:0000256" key="3">
    <source>
        <dbReference type="ARBA" id="ARBA00022692"/>
    </source>
</evidence>
<keyword evidence="3 6" id="KW-0812">Transmembrane</keyword>
<keyword evidence="8" id="KW-1185">Reference proteome</keyword>
<dbReference type="GO" id="GO:0009734">
    <property type="term" value="P:auxin-activated signaling pathway"/>
    <property type="evidence" value="ECO:0007669"/>
    <property type="project" value="InterPro"/>
</dbReference>
<dbReference type="InterPro" id="IPR044991">
    <property type="entry name" value="TET_plant"/>
</dbReference>
<comment type="similarity">
    <text evidence="2">Belongs to the tetraspanin (TM4SF) family.</text>
</comment>
<dbReference type="GO" id="GO:0016020">
    <property type="term" value="C:membrane"/>
    <property type="evidence" value="ECO:0007669"/>
    <property type="project" value="UniProtKB-SubCell"/>
</dbReference>
<protein>
    <submittedName>
        <fullName evidence="7">Uncharacterized protein</fullName>
    </submittedName>
</protein>
<reference evidence="7" key="1">
    <citation type="journal article" date="2018" name="DNA Res.">
        <title>Multiple hybrid de novo genome assembly of finger millet, an orphan allotetraploid crop.</title>
        <authorList>
            <person name="Hatakeyama M."/>
            <person name="Aluri S."/>
            <person name="Balachadran M.T."/>
            <person name="Sivarajan S.R."/>
            <person name="Patrignani A."/>
            <person name="Gruter S."/>
            <person name="Poveda L."/>
            <person name="Shimizu-Inatsugi R."/>
            <person name="Baeten J."/>
            <person name="Francoijs K.J."/>
            <person name="Nataraja K.N."/>
            <person name="Reddy Y.A.N."/>
            <person name="Phadnis S."/>
            <person name="Ravikumar R.L."/>
            <person name="Schlapbach R."/>
            <person name="Sreeman S.M."/>
            <person name="Shimizu K.K."/>
        </authorList>
    </citation>
    <scope>NUCLEOTIDE SEQUENCE</scope>
</reference>
<comment type="subcellular location">
    <subcellularLocation>
        <location evidence="1">Membrane</location>
    </subcellularLocation>
</comment>
<keyword evidence="5 6" id="KW-0472">Membrane</keyword>
<keyword evidence="4 6" id="KW-1133">Transmembrane helix</keyword>
<name>A0AAV5DXW0_ELECO</name>
<evidence type="ECO:0000256" key="6">
    <source>
        <dbReference type="SAM" id="Phobius"/>
    </source>
</evidence>
<sequence>MVTTSVDDYCGRWSNDQQTLCFQCDSCKAGVLADIQRIWSQLLICTSFSIMYHAIQLYFLVKVLKFRKYPLW</sequence>